<dbReference type="InterPro" id="IPR028161">
    <property type="entry name" value="Met8-like"/>
</dbReference>
<evidence type="ECO:0000256" key="2">
    <source>
        <dbReference type="ARBA" id="ARBA00012400"/>
    </source>
</evidence>
<dbReference type="AlphaFoldDB" id="A0A1B9GC59"/>
<reference evidence="12" key="4">
    <citation type="submission" date="2024-02" db="EMBL/GenBank/DDBJ databases">
        <title>Comparative genomics of Cryptococcus and Kwoniella reveals pathogenesis evolution and contrasting modes of karyotype evolution via chromosome fusion or intercentromeric recombination.</title>
        <authorList>
            <person name="Coelho M.A."/>
            <person name="David-Palma M."/>
            <person name="Shea T."/>
            <person name="Bowers K."/>
            <person name="McGinley-Smith S."/>
            <person name="Mohammad A.W."/>
            <person name="Gnirke A."/>
            <person name="Yurkov A.M."/>
            <person name="Nowrousian M."/>
            <person name="Sun S."/>
            <person name="Cuomo C.A."/>
            <person name="Heitman J."/>
        </authorList>
    </citation>
    <scope>NUCLEOTIDE SEQUENCE</scope>
    <source>
        <strain evidence="12">CBS 10118</strain>
    </source>
</reference>
<dbReference type="Gene3D" id="3.30.160.110">
    <property type="entry name" value="Siroheme synthase, domain 2"/>
    <property type="match status" value="1"/>
</dbReference>
<comment type="catalytic activity">
    <reaction evidence="6">
        <text>precorrin-2 + NAD(+) = sirohydrochlorin + NADH + 2 H(+)</text>
        <dbReference type="Rhea" id="RHEA:15613"/>
        <dbReference type="ChEBI" id="CHEBI:15378"/>
        <dbReference type="ChEBI" id="CHEBI:57540"/>
        <dbReference type="ChEBI" id="CHEBI:57945"/>
        <dbReference type="ChEBI" id="CHEBI:58351"/>
        <dbReference type="ChEBI" id="CHEBI:58827"/>
        <dbReference type="EC" id="1.3.1.76"/>
    </reaction>
</comment>
<dbReference type="EC" id="1.3.1.76" evidence="2"/>
<reference evidence="11" key="3">
    <citation type="submission" date="2014-01" db="EMBL/GenBank/DDBJ databases">
        <title>Evolution of pathogenesis and genome organization in the Tremellales.</title>
        <authorList>
            <person name="Cuomo C."/>
            <person name="Litvintseva A."/>
            <person name="Heitman J."/>
            <person name="Chen Y."/>
            <person name="Sun S."/>
            <person name="Springer D."/>
            <person name="Dromer F."/>
            <person name="Young S."/>
            <person name="Zeng Q."/>
            <person name="Chapman S."/>
            <person name="Gujja S."/>
            <person name="Saif S."/>
            <person name="Birren B."/>
        </authorList>
    </citation>
    <scope>NUCLEOTIDE SEQUENCE</scope>
    <source>
        <strain evidence="11">CBS 10118</strain>
    </source>
</reference>
<dbReference type="InterPro" id="IPR028162">
    <property type="entry name" value="Met8_C"/>
</dbReference>
<dbReference type="Proteomes" id="UP000092730">
    <property type="component" value="Chromosome 1"/>
</dbReference>
<dbReference type="Pfam" id="PF13241">
    <property type="entry name" value="NAD_binding_7"/>
    <property type="match status" value="1"/>
</dbReference>
<dbReference type="UniPathway" id="UPA00262">
    <property type="reaction ID" value="UER00222"/>
</dbReference>
<dbReference type="InterPro" id="IPR028281">
    <property type="entry name" value="Sirohaem_synthase_central"/>
</dbReference>
<evidence type="ECO:0000256" key="1">
    <source>
        <dbReference type="ARBA" id="ARBA00005010"/>
    </source>
</evidence>
<dbReference type="Gene3D" id="1.10.3280.10">
    <property type="entry name" value="Siroheme synthase, domain 3"/>
    <property type="match status" value="1"/>
</dbReference>
<gene>
    <name evidence="11" type="ORF">I302_00094</name>
    <name evidence="12" type="ORF">I302_101412</name>
</gene>
<evidence type="ECO:0000256" key="6">
    <source>
        <dbReference type="ARBA" id="ARBA00047561"/>
    </source>
</evidence>
<dbReference type="GO" id="GO:0004325">
    <property type="term" value="F:ferrochelatase activity"/>
    <property type="evidence" value="ECO:0007669"/>
    <property type="project" value="InterPro"/>
</dbReference>
<evidence type="ECO:0000313" key="11">
    <source>
        <dbReference type="EMBL" id="OCF28606.1"/>
    </source>
</evidence>
<dbReference type="SUPFAM" id="SSF51735">
    <property type="entry name" value="NAD(P)-binding Rossmann-fold domains"/>
    <property type="match status" value="1"/>
</dbReference>
<keyword evidence="5" id="KW-0627">Porphyrin biosynthesis</keyword>
<evidence type="ECO:0000256" key="4">
    <source>
        <dbReference type="ARBA" id="ARBA00023027"/>
    </source>
</evidence>
<feature type="domain" description="Siroheme synthase central" evidence="10">
    <location>
        <begin position="156"/>
        <end position="179"/>
    </location>
</feature>
<dbReference type="STRING" id="1296100.A0A1B9GC59"/>
<dbReference type="VEuPathDB" id="FungiDB:I302_00094"/>
<dbReference type="EMBL" id="CP144541">
    <property type="protein sequence ID" value="WVW79443.1"/>
    <property type="molecule type" value="Genomic_DNA"/>
</dbReference>
<comment type="pathway">
    <text evidence="1">Porphyrin-containing compound metabolism; siroheme biosynthesis; sirohydrochlorin from precorrin-2: step 1/1.</text>
</comment>
<evidence type="ECO:0000256" key="8">
    <source>
        <dbReference type="SAM" id="Phobius"/>
    </source>
</evidence>
<dbReference type="GeneID" id="30204493"/>
<dbReference type="Pfam" id="PF14823">
    <property type="entry name" value="Sirohm_synth_C"/>
    <property type="match status" value="1"/>
</dbReference>
<sequence length="307" mass="33980">MSSEVIAKPPSRDASEKEQESYPPIVPGASLLLALRLANRPILLIGGGVVASQRLYFLLESSAHITIISPGPLHPSIQYRIDDPATSPQITWLNRPYLGRQDEVKVKDYDLVMTAIDDNDLSKETCELCREEKVMVNVADIPPQCDFYFGAQLRKGPLQILISTGGLGPRSGAMIRDLILRVLPSDIEDSIKGIGALRADLRKRAPGVGGQLGQERMDWMKDTSDTWGLDLMRRFNDEELRKEILDKGWESRKIIGPNDLSGVASTWTQRIWSMVGQRDWTVGMGGFGLGVAVTSLGVMILQRQGRL</sequence>
<dbReference type="NCBIfam" id="TIGR01470">
    <property type="entry name" value="cysG_Nterm"/>
    <property type="match status" value="1"/>
</dbReference>
<proteinExistence type="predicted"/>
<evidence type="ECO:0000256" key="7">
    <source>
        <dbReference type="SAM" id="MobiDB-lite"/>
    </source>
</evidence>
<dbReference type="SUPFAM" id="SSF75615">
    <property type="entry name" value="Siroheme synthase middle domains-like"/>
    <property type="match status" value="1"/>
</dbReference>
<evidence type="ECO:0000259" key="10">
    <source>
        <dbReference type="Pfam" id="PF14824"/>
    </source>
</evidence>
<dbReference type="InterPro" id="IPR036291">
    <property type="entry name" value="NAD(P)-bd_dom_sf"/>
</dbReference>
<feature type="transmembrane region" description="Helical" evidence="8">
    <location>
        <begin position="280"/>
        <end position="301"/>
    </location>
</feature>
<dbReference type="PANTHER" id="PTHR35330">
    <property type="entry name" value="SIROHEME BIOSYNTHESIS PROTEIN MET8"/>
    <property type="match status" value="1"/>
</dbReference>
<feature type="domain" description="Siroheme biosynthesis protein Met8 C-terminal" evidence="9">
    <location>
        <begin position="184"/>
        <end position="254"/>
    </location>
</feature>
<reference evidence="12" key="2">
    <citation type="submission" date="2013-07" db="EMBL/GenBank/DDBJ databases">
        <authorList>
            <consortium name="The Broad Institute Genome Sequencing Platform"/>
            <person name="Cuomo C."/>
            <person name="Litvintseva A."/>
            <person name="Chen Y."/>
            <person name="Heitman J."/>
            <person name="Sun S."/>
            <person name="Springer D."/>
            <person name="Dromer F."/>
            <person name="Young S.K."/>
            <person name="Zeng Q."/>
            <person name="Gargeya S."/>
            <person name="Fitzgerald M."/>
            <person name="Abouelleil A."/>
            <person name="Alvarado L."/>
            <person name="Berlin A.M."/>
            <person name="Chapman S.B."/>
            <person name="Dewar J."/>
            <person name="Goldberg J."/>
            <person name="Griggs A."/>
            <person name="Gujja S."/>
            <person name="Hansen M."/>
            <person name="Howarth C."/>
            <person name="Imamovic A."/>
            <person name="Larimer J."/>
            <person name="McCowan C."/>
            <person name="Murphy C."/>
            <person name="Pearson M."/>
            <person name="Priest M."/>
            <person name="Roberts A."/>
            <person name="Saif S."/>
            <person name="Shea T."/>
            <person name="Sykes S."/>
            <person name="Wortman J."/>
            <person name="Nusbaum C."/>
            <person name="Birren B."/>
        </authorList>
    </citation>
    <scope>NUCLEOTIDE SEQUENCE</scope>
    <source>
        <strain evidence="12">CBS 10118</strain>
    </source>
</reference>
<name>A0A1B9GC59_9TREE</name>
<dbReference type="OrthoDB" id="1721126at2759"/>
<keyword evidence="3" id="KW-0560">Oxidoreductase</keyword>
<evidence type="ECO:0000256" key="5">
    <source>
        <dbReference type="ARBA" id="ARBA00023244"/>
    </source>
</evidence>
<dbReference type="PANTHER" id="PTHR35330:SF1">
    <property type="entry name" value="SIROHEME BIOSYNTHESIS PROTEIN MET8"/>
    <property type="match status" value="1"/>
</dbReference>
<dbReference type="Gene3D" id="3.40.50.720">
    <property type="entry name" value="NAD(P)-binding Rossmann-like Domain"/>
    <property type="match status" value="1"/>
</dbReference>
<feature type="region of interest" description="Disordered" evidence="7">
    <location>
        <begin position="1"/>
        <end position="22"/>
    </location>
</feature>
<dbReference type="EMBL" id="KI894018">
    <property type="protein sequence ID" value="OCF28606.1"/>
    <property type="molecule type" value="Genomic_DNA"/>
</dbReference>
<evidence type="ECO:0000256" key="3">
    <source>
        <dbReference type="ARBA" id="ARBA00023002"/>
    </source>
</evidence>
<dbReference type="Pfam" id="PF14824">
    <property type="entry name" value="Sirohm_synth_M"/>
    <property type="match status" value="1"/>
</dbReference>
<keyword evidence="4" id="KW-0520">NAD</keyword>
<dbReference type="RefSeq" id="XP_019049676.1">
    <property type="nucleotide sequence ID" value="XM_019186798.1"/>
</dbReference>
<keyword evidence="13" id="KW-1185">Reference proteome</keyword>
<keyword evidence="8" id="KW-0812">Transmembrane</keyword>
<keyword evidence="8" id="KW-1133">Transmembrane helix</keyword>
<feature type="compositionally biased region" description="Basic and acidic residues" evidence="7">
    <location>
        <begin position="10"/>
        <end position="20"/>
    </location>
</feature>
<dbReference type="InterPro" id="IPR006367">
    <property type="entry name" value="Sirohaem_synthase_N"/>
</dbReference>
<evidence type="ECO:0000259" key="9">
    <source>
        <dbReference type="Pfam" id="PF14823"/>
    </source>
</evidence>
<reference evidence="11" key="1">
    <citation type="submission" date="2013-07" db="EMBL/GenBank/DDBJ databases">
        <title>The Genome Sequence of Cryptococcus bestiolae CBS10118.</title>
        <authorList>
            <consortium name="The Broad Institute Genome Sequencing Platform"/>
            <person name="Cuomo C."/>
            <person name="Litvintseva A."/>
            <person name="Chen Y."/>
            <person name="Heitman J."/>
            <person name="Sun S."/>
            <person name="Springer D."/>
            <person name="Dromer F."/>
            <person name="Young S.K."/>
            <person name="Zeng Q."/>
            <person name="Gargeya S."/>
            <person name="Fitzgerald M."/>
            <person name="Abouelleil A."/>
            <person name="Alvarado L."/>
            <person name="Berlin A.M."/>
            <person name="Chapman S.B."/>
            <person name="Dewar J."/>
            <person name="Goldberg J."/>
            <person name="Griggs A."/>
            <person name="Gujja S."/>
            <person name="Hansen M."/>
            <person name="Howarth C."/>
            <person name="Imamovic A."/>
            <person name="Larimer J."/>
            <person name="McCowan C."/>
            <person name="Murphy C."/>
            <person name="Pearson M."/>
            <person name="Priest M."/>
            <person name="Roberts A."/>
            <person name="Saif S."/>
            <person name="Shea T."/>
            <person name="Sykes S."/>
            <person name="Wortman J."/>
            <person name="Nusbaum C."/>
            <person name="Birren B."/>
        </authorList>
    </citation>
    <scope>NUCLEOTIDE SEQUENCE [LARGE SCALE GENOMIC DNA]</scope>
    <source>
        <strain evidence="11">CBS 10118</strain>
    </source>
</reference>
<organism evidence="11">
    <name type="scientific">Kwoniella bestiolae CBS 10118</name>
    <dbReference type="NCBI Taxonomy" id="1296100"/>
    <lineage>
        <taxon>Eukaryota</taxon>
        <taxon>Fungi</taxon>
        <taxon>Dikarya</taxon>
        <taxon>Basidiomycota</taxon>
        <taxon>Agaricomycotina</taxon>
        <taxon>Tremellomycetes</taxon>
        <taxon>Tremellales</taxon>
        <taxon>Cryptococcaceae</taxon>
        <taxon>Kwoniella</taxon>
    </lineage>
</organism>
<dbReference type="KEGG" id="kbi:30204493"/>
<evidence type="ECO:0000313" key="12">
    <source>
        <dbReference type="EMBL" id="WVW79443.1"/>
    </source>
</evidence>
<evidence type="ECO:0000313" key="13">
    <source>
        <dbReference type="Proteomes" id="UP000092730"/>
    </source>
</evidence>
<protein>
    <recommendedName>
        <fullName evidence="2">precorrin-2 dehydrogenase</fullName>
        <ecNumber evidence="2">1.3.1.76</ecNumber>
    </recommendedName>
</protein>
<accession>A0A1B9GC59</accession>
<dbReference type="GO" id="GO:0019354">
    <property type="term" value="P:siroheme biosynthetic process"/>
    <property type="evidence" value="ECO:0007669"/>
    <property type="project" value="UniProtKB-UniPathway"/>
</dbReference>
<keyword evidence="8" id="KW-0472">Membrane</keyword>
<dbReference type="GO" id="GO:0043115">
    <property type="term" value="F:precorrin-2 dehydrogenase activity"/>
    <property type="evidence" value="ECO:0007669"/>
    <property type="project" value="UniProtKB-EC"/>
</dbReference>